<evidence type="ECO:0000313" key="2">
    <source>
        <dbReference type="Proteomes" id="UP000654947"/>
    </source>
</evidence>
<evidence type="ECO:0000313" key="1">
    <source>
        <dbReference type="EMBL" id="GHD19971.1"/>
    </source>
</evidence>
<reference evidence="1 2" key="1">
    <citation type="journal article" date="2014" name="Int. J. Syst. Evol. Microbiol.">
        <title>Complete genome sequence of Corynebacterium casei LMG S-19264T (=DSM 44701T), isolated from a smear-ripened cheese.</title>
        <authorList>
            <consortium name="US DOE Joint Genome Institute (JGI-PGF)"/>
            <person name="Walter F."/>
            <person name="Albersmeier A."/>
            <person name="Kalinowski J."/>
            <person name="Ruckert C."/>
        </authorList>
    </citation>
    <scope>NUCLEOTIDE SEQUENCE [LARGE SCALE GENOMIC DNA]</scope>
    <source>
        <strain evidence="1 2">KCTC 19473</strain>
    </source>
</reference>
<organism evidence="1 2">
    <name type="scientific">Nocardiopsis kunsanensis</name>
    <dbReference type="NCBI Taxonomy" id="141693"/>
    <lineage>
        <taxon>Bacteria</taxon>
        <taxon>Bacillati</taxon>
        <taxon>Actinomycetota</taxon>
        <taxon>Actinomycetes</taxon>
        <taxon>Streptosporangiales</taxon>
        <taxon>Nocardiopsidaceae</taxon>
        <taxon>Nocardiopsis</taxon>
    </lineage>
</organism>
<name>A0A918X9I6_9ACTN</name>
<dbReference type="EMBL" id="BMXL01000004">
    <property type="protein sequence ID" value="GHD19971.1"/>
    <property type="molecule type" value="Genomic_DNA"/>
</dbReference>
<comment type="caution">
    <text evidence="1">The sequence shown here is derived from an EMBL/GenBank/DDBJ whole genome shotgun (WGS) entry which is preliminary data.</text>
</comment>
<dbReference type="Proteomes" id="UP000654947">
    <property type="component" value="Unassembled WGS sequence"/>
</dbReference>
<dbReference type="AlphaFoldDB" id="A0A918X9I6"/>
<keyword evidence="2" id="KW-1185">Reference proteome</keyword>
<proteinExistence type="predicted"/>
<sequence>MGHKTLQTGDTRPLRFPDPTRLSGFLLPTLSFVIRSTSGKRHSNALSRKLPLDSEAHCLPLPGKSFHE</sequence>
<gene>
    <name evidence="1" type="ORF">GCM10007147_11430</name>
</gene>
<accession>A0A918X9I6</accession>
<protein>
    <submittedName>
        <fullName evidence="1">Uncharacterized protein</fullName>
    </submittedName>
</protein>